<keyword evidence="2 5" id="KW-0238">DNA-binding</keyword>
<evidence type="ECO:0000256" key="3">
    <source>
        <dbReference type="ARBA" id="ARBA00023163"/>
    </source>
</evidence>
<dbReference type="EMBL" id="JBHFAB010000001">
    <property type="protein sequence ID" value="MFC1415216.1"/>
    <property type="molecule type" value="Genomic_DNA"/>
</dbReference>
<proteinExistence type="predicted"/>
<dbReference type="InterPro" id="IPR036390">
    <property type="entry name" value="WH_DNA-bd_sf"/>
</dbReference>
<dbReference type="SUPFAM" id="SSF46785">
    <property type="entry name" value="Winged helix' DNA-binding domain"/>
    <property type="match status" value="1"/>
</dbReference>
<evidence type="ECO:0000313" key="5">
    <source>
        <dbReference type="EMBL" id="MFC1415216.1"/>
    </source>
</evidence>
<dbReference type="PANTHER" id="PTHR30363:SF44">
    <property type="entry name" value="AGA OPERON TRANSCRIPTIONAL REPRESSOR-RELATED"/>
    <property type="match status" value="1"/>
</dbReference>
<organism evidence="5 6">
    <name type="scientific">Streptacidiphilus cavernicola</name>
    <dbReference type="NCBI Taxonomy" id="3342716"/>
    <lineage>
        <taxon>Bacteria</taxon>
        <taxon>Bacillati</taxon>
        <taxon>Actinomycetota</taxon>
        <taxon>Actinomycetes</taxon>
        <taxon>Kitasatosporales</taxon>
        <taxon>Streptomycetaceae</taxon>
        <taxon>Streptacidiphilus</taxon>
    </lineage>
</organism>
<dbReference type="Proteomes" id="UP001592531">
    <property type="component" value="Unassembled WGS sequence"/>
</dbReference>
<dbReference type="Pfam" id="PF00455">
    <property type="entry name" value="DeoRC"/>
    <property type="match status" value="1"/>
</dbReference>
<dbReference type="SUPFAM" id="SSF100950">
    <property type="entry name" value="NagB/RpiA/CoA transferase-like"/>
    <property type="match status" value="1"/>
</dbReference>
<dbReference type="InterPro" id="IPR036388">
    <property type="entry name" value="WH-like_DNA-bd_sf"/>
</dbReference>
<dbReference type="Pfam" id="PF08220">
    <property type="entry name" value="HTH_DeoR"/>
    <property type="match status" value="1"/>
</dbReference>
<keyword evidence="1" id="KW-0805">Transcription regulation</keyword>
<reference evidence="5 6" key="1">
    <citation type="submission" date="2024-09" db="EMBL/GenBank/DDBJ databases">
        <authorList>
            <person name="Lee S.D."/>
        </authorList>
    </citation>
    <scope>NUCLEOTIDE SEQUENCE [LARGE SCALE GENOMIC DNA]</scope>
    <source>
        <strain evidence="5 6">N8-3</strain>
    </source>
</reference>
<dbReference type="InterPro" id="IPR001034">
    <property type="entry name" value="DeoR_HTH"/>
</dbReference>
<dbReference type="InterPro" id="IPR050313">
    <property type="entry name" value="Carb_Metab_HTH_regulators"/>
</dbReference>
<dbReference type="SMART" id="SM01134">
    <property type="entry name" value="DeoRC"/>
    <property type="match status" value="1"/>
</dbReference>
<evidence type="ECO:0000256" key="2">
    <source>
        <dbReference type="ARBA" id="ARBA00023125"/>
    </source>
</evidence>
<comment type="caution">
    <text evidence="5">The sequence shown here is derived from an EMBL/GenBank/DDBJ whole genome shotgun (WGS) entry which is preliminary data.</text>
</comment>
<feature type="domain" description="HTH deoR-type" evidence="4">
    <location>
        <begin position="3"/>
        <end position="58"/>
    </location>
</feature>
<dbReference type="RefSeq" id="WP_380530532.1">
    <property type="nucleotide sequence ID" value="NZ_JBHFAB010000001.1"/>
</dbReference>
<gene>
    <name evidence="5" type="ORF">ACEZDE_00940</name>
</gene>
<dbReference type="Gene3D" id="1.10.10.10">
    <property type="entry name" value="Winged helix-like DNA-binding domain superfamily/Winged helix DNA-binding domain"/>
    <property type="match status" value="1"/>
</dbReference>
<dbReference type="PROSITE" id="PS00894">
    <property type="entry name" value="HTH_DEOR_1"/>
    <property type="match status" value="1"/>
</dbReference>
<protein>
    <submittedName>
        <fullName evidence="5">DeoR/GlpR family DNA-binding transcription regulator</fullName>
    </submittedName>
</protein>
<sequence length="267" mass="28022">MKKHERLTAILELLAQDDVVDVDDAAKRLGVSAATIRRDLDQLAEQHLLTRTHGGAVSSNSSFDLPLRFKSGRQASEKERIGRAAAALVEPGFVVGINGGTTNTEVARALAARADSLAAEGKGSSAGPVPLTVVTNSLNIAYELTVRPHVKLVVTGGVARSRSYELTGPLASGVLEQLTFDVAIIGVDAVDPVLGATAHHEGEAMTNQLMAGRARRVVVVADSTKLGRHAFARIWPTARIDVLVTDAAADPALTERFTALGVQVVTG</sequence>
<dbReference type="InterPro" id="IPR014036">
    <property type="entry name" value="DeoR-like_C"/>
</dbReference>
<dbReference type="PROSITE" id="PS51000">
    <property type="entry name" value="HTH_DEOR_2"/>
    <property type="match status" value="1"/>
</dbReference>
<keyword evidence="3" id="KW-0804">Transcription</keyword>
<dbReference type="SMART" id="SM00420">
    <property type="entry name" value="HTH_DEOR"/>
    <property type="match status" value="1"/>
</dbReference>
<evidence type="ECO:0000256" key="1">
    <source>
        <dbReference type="ARBA" id="ARBA00023015"/>
    </source>
</evidence>
<evidence type="ECO:0000259" key="4">
    <source>
        <dbReference type="PROSITE" id="PS51000"/>
    </source>
</evidence>
<keyword evidence="6" id="KW-1185">Reference proteome</keyword>
<name>A0ABV6VN98_9ACTN</name>
<evidence type="ECO:0000313" key="6">
    <source>
        <dbReference type="Proteomes" id="UP001592531"/>
    </source>
</evidence>
<dbReference type="InterPro" id="IPR037171">
    <property type="entry name" value="NagB/RpiA_transferase-like"/>
</dbReference>
<dbReference type="PRINTS" id="PR00037">
    <property type="entry name" value="HTHLACR"/>
</dbReference>
<accession>A0ABV6VN98</accession>
<dbReference type="GO" id="GO:0003677">
    <property type="term" value="F:DNA binding"/>
    <property type="evidence" value="ECO:0007669"/>
    <property type="project" value="UniProtKB-KW"/>
</dbReference>
<dbReference type="Gene3D" id="3.40.50.1360">
    <property type="match status" value="1"/>
</dbReference>
<dbReference type="PANTHER" id="PTHR30363">
    <property type="entry name" value="HTH-TYPE TRANSCRIPTIONAL REGULATOR SRLR-RELATED"/>
    <property type="match status" value="1"/>
</dbReference>
<dbReference type="InterPro" id="IPR018356">
    <property type="entry name" value="Tscrpt_reg_HTH_DeoR_CS"/>
</dbReference>